<dbReference type="AlphaFoldDB" id="A0A9P6N7Y2"/>
<organism evidence="1 2">
    <name type="scientific">Cronartium quercuum f. sp. fusiforme G11</name>
    <dbReference type="NCBI Taxonomy" id="708437"/>
    <lineage>
        <taxon>Eukaryota</taxon>
        <taxon>Fungi</taxon>
        <taxon>Dikarya</taxon>
        <taxon>Basidiomycota</taxon>
        <taxon>Pucciniomycotina</taxon>
        <taxon>Pucciniomycetes</taxon>
        <taxon>Pucciniales</taxon>
        <taxon>Coleosporiaceae</taxon>
        <taxon>Cronartium</taxon>
    </lineage>
</organism>
<proteinExistence type="predicted"/>
<protein>
    <submittedName>
        <fullName evidence="1">Uncharacterized protein</fullName>
    </submittedName>
</protein>
<reference evidence="1" key="1">
    <citation type="submission" date="2013-11" db="EMBL/GenBank/DDBJ databases">
        <title>Genome sequence of the fusiform rust pathogen reveals effectors for host alternation and coevolution with pine.</title>
        <authorList>
            <consortium name="DOE Joint Genome Institute"/>
            <person name="Smith K."/>
            <person name="Pendleton A."/>
            <person name="Kubisiak T."/>
            <person name="Anderson C."/>
            <person name="Salamov A."/>
            <person name="Aerts A."/>
            <person name="Riley R."/>
            <person name="Clum A."/>
            <person name="Lindquist E."/>
            <person name="Ence D."/>
            <person name="Campbell M."/>
            <person name="Kronenberg Z."/>
            <person name="Feau N."/>
            <person name="Dhillon B."/>
            <person name="Hamelin R."/>
            <person name="Burleigh J."/>
            <person name="Smith J."/>
            <person name="Yandell M."/>
            <person name="Nelson C."/>
            <person name="Grigoriev I."/>
            <person name="Davis J."/>
        </authorList>
    </citation>
    <scope>NUCLEOTIDE SEQUENCE</scope>
    <source>
        <strain evidence="1">G11</strain>
    </source>
</reference>
<dbReference type="EMBL" id="MU167593">
    <property type="protein sequence ID" value="KAG0139427.1"/>
    <property type="molecule type" value="Genomic_DNA"/>
</dbReference>
<evidence type="ECO:0000313" key="2">
    <source>
        <dbReference type="Proteomes" id="UP000886653"/>
    </source>
</evidence>
<accession>A0A9P6N7Y2</accession>
<evidence type="ECO:0000313" key="1">
    <source>
        <dbReference type="EMBL" id="KAG0139427.1"/>
    </source>
</evidence>
<comment type="caution">
    <text evidence="1">The sequence shown here is derived from an EMBL/GenBank/DDBJ whole genome shotgun (WGS) entry which is preliminary data.</text>
</comment>
<name>A0A9P6N7Y2_9BASI</name>
<gene>
    <name evidence="1" type="ORF">CROQUDRAFT_101550</name>
</gene>
<dbReference type="Proteomes" id="UP000886653">
    <property type="component" value="Unassembled WGS sequence"/>
</dbReference>
<sequence length="79" mass="9343">MSHAEQFLKNQWELEQEAQASKKQAEEKQQLELGQLLFLQEELHQVWAQFPATAEQEIVHVRRLKEMEAKIKTQQDKVG</sequence>
<keyword evidence="2" id="KW-1185">Reference proteome</keyword>